<accession>A0A3D4VB38</accession>
<comment type="catalytic activity">
    <reaction evidence="6">
        <text>D-ribose 5-phosphate + uracil = psi-UMP + H2O</text>
        <dbReference type="Rhea" id="RHEA:18337"/>
        <dbReference type="ChEBI" id="CHEBI:15377"/>
        <dbReference type="ChEBI" id="CHEBI:17568"/>
        <dbReference type="ChEBI" id="CHEBI:58380"/>
        <dbReference type="ChEBI" id="CHEBI:78346"/>
        <dbReference type="EC" id="4.2.1.70"/>
    </reaction>
</comment>
<dbReference type="SUPFAM" id="SSF110581">
    <property type="entry name" value="Indigoidine synthase A-like"/>
    <property type="match status" value="1"/>
</dbReference>
<feature type="binding site" evidence="6">
    <location>
        <position position="105"/>
    </location>
    <ligand>
        <name>substrate</name>
    </ligand>
</feature>
<dbReference type="GO" id="GO:0046113">
    <property type="term" value="P:nucleobase catabolic process"/>
    <property type="evidence" value="ECO:0007669"/>
    <property type="project" value="UniProtKB-UniRule"/>
</dbReference>
<evidence type="ECO:0000256" key="2">
    <source>
        <dbReference type="ARBA" id="ARBA00022801"/>
    </source>
</evidence>
<evidence type="ECO:0000256" key="3">
    <source>
        <dbReference type="ARBA" id="ARBA00023211"/>
    </source>
</evidence>
<feature type="binding site" evidence="6">
    <location>
        <begin position="137"/>
        <end position="139"/>
    </location>
    <ligand>
        <name>substrate</name>
    </ligand>
</feature>
<dbReference type="EC" id="4.2.1.70" evidence="6"/>
<evidence type="ECO:0000313" key="8">
    <source>
        <dbReference type="Proteomes" id="UP000264071"/>
    </source>
</evidence>
<dbReference type="GO" id="GO:0046872">
    <property type="term" value="F:metal ion binding"/>
    <property type="evidence" value="ECO:0007669"/>
    <property type="project" value="UniProtKB-KW"/>
</dbReference>
<organism evidence="7 8">
    <name type="scientific">Gemmatimonas aurantiaca</name>
    <dbReference type="NCBI Taxonomy" id="173480"/>
    <lineage>
        <taxon>Bacteria</taxon>
        <taxon>Pseudomonadati</taxon>
        <taxon>Gemmatimonadota</taxon>
        <taxon>Gemmatimonadia</taxon>
        <taxon>Gemmatimonadales</taxon>
        <taxon>Gemmatimonadaceae</taxon>
        <taxon>Gemmatimonas</taxon>
    </lineage>
</organism>
<keyword evidence="2 6" id="KW-0378">Hydrolase</keyword>
<dbReference type="HAMAP" id="MF_01876">
    <property type="entry name" value="PsiMP_glycosidase"/>
    <property type="match status" value="1"/>
</dbReference>
<comment type="caution">
    <text evidence="7">The sequence shown here is derived from an EMBL/GenBank/DDBJ whole genome shotgun (WGS) entry which is preliminary data.</text>
</comment>
<protein>
    <recommendedName>
        <fullName evidence="6">Pseudouridine-5'-phosphate glycosidase</fullName>
        <shortName evidence="6">PsiMP glycosidase</shortName>
        <ecNumber evidence="6">4.2.1.70</ecNumber>
    </recommendedName>
</protein>
<dbReference type="InterPro" id="IPR007342">
    <property type="entry name" value="PsuG"/>
</dbReference>
<keyword evidence="3 6" id="KW-0464">Manganese</keyword>
<feature type="active site" description="Nucleophile" evidence="6">
    <location>
        <position position="156"/>
    </location>
</feature>
<feature type="binding site" evidence="6">
    <location>
        <position position="135"/>
    </location>
    <ligand>
        <name>Mn(2+)</name>
        <dbReference type="ChEBI" id="CHEBI:29035"/>
    </ligand>
</feature>
<reference evidence="7 8" key="1">
    <citation type="journal article" date="2018" name="Nat. Biotechnol.">
        <title>A standardized bacterial taxonomy based on genome phylogeny substantially revises the tree of life.</title>
        <authorList>
            <person name="Parks D.H."/>
            <person name="Chuvochina M."/>
            <person name="Waite D.W."/>
            <person name="Rinke C."/>
            <person name="Skarshewski A."/>
            <person name="Chaumeil P.A."/>
            <person name="Hugenholtz P."/>
        </authorList>
    </citation>
    <scope>NUCLEOTIDE SEQUENCE [LARGE SCALE GENOMIC DNA]</scope>
    <source>
        <strain evidence="7">UBA8844</strain>
    </source>
</reference>
<gene>
    <name evidence="6" type="primary">psuG</name>
    <name evidence="7" type="ORF">DGD08_14135</name>
</gene>
<proteinExistence type="inferred from homology"/>
<evidence type="ECO:0000256" key="6">
    <source>
        <dbReference type="HAMAP-Rule" id="MF_01876"/>
    </source>
</evidence>
<keyword evidence="4 6" id="KW-0456">Lyase</keyword>
<dbReference type="GO" id="GO:0004730">
    <property type="term" value="F:pseudouridylate synthase activity"/>
    <property type="evidence" value="ECO:0007669"/>
    <property type="project" value="UniProtKB-UniRule"/>
</dbReference>
<dbReference type="Gene3D" id="3.40.1790.10">
    <property type="entry name" value="Indigoidine synthase domain"/>
    <property type="match status" value="1"/>
</dbReference>
<dbReference type="GO" id="GO:0016798">
    <property type="term" value="F:hydrolase activity, acting on glycosyl bonds"/>
    <property type="evidence" value="ECO:0007669"/>
    <property type="project" value="UniProtKB-KW"/>
</dbReference>
<feature type="active site" description="Proton donor" evidence="6">
    <location>
        <position position="24"/>
    </location>
</feature>
<evidence type="ECO:0000256" key="1">
    <source>
        <dbReference type="ARBA" id="ARBA00022723"/>
    </source>
</evidence>
<evidence type="ECO:0000256" key="5">
    <source>
        <dbReference type="ARBA" id="ARBA00023295"/>
    </source>
</evidence>
<comment type="subunit">
    <text evidence="6">Homotrimer.</text>
</comment>
<dbReference type="Pfam" id="PF04227">
    <property type="entry name" value="Indigoidine_A"/>
    <property type="match status" value="1"/>
</dbReference>
<dbReference type="EMBL" id="DPIY01000010">
    <property type="protein sequence ID" value="HCT58339.1"/>
    <property type="molecule type" value="Genomic_DNA"/>
</dbReference>
<keyword evidence="5 6" id="KW-0326">Glycosidase</keyword>
<feature type="binding site" evidence="6">
    <location>
        <position position="85"/>
    </location>
    <ligand>
        <name>substrate</name>
    </ligand>
</feature>
<dbReference type="Proteomes" id="UP000264071">
    <property type="component" value="Unassembled WGS sequence"/>
</dbReference>
<dbReference type="PANTHER" id="PTHR42909:SF1">
    <property type="entry name" value="CARBOHYDRATE KINASE PFKB DOMAIN-CONTAINING PROTEIN"/>
    <property type="match status" value="1"/>
</dbReference>
<evidence type="ECO:0000313" key="7">
    <source>
        <dbReference type="EMBL" id="HCT58339.1"/>
    </source>
</evidence>
<dbReference type="PANTHER" id="PTHR42909">
    <property type="entry name" value="ZGC:136858"/>
    <property type="match status" value="1"/>
</dbReference>
<dbReference type="AlphaFoldDB" id="A0A3D4VB38"/>
<dbReference type="GO" id="GO:0005737">
    <property type="term" value="C:cytoplasm"/>
    <property type="evidence" value="ECO:0007669"/>
    <property type="project" value="TreeGrafter"/>
</dbReference>
<dbReference type="InterPro" id="IPR022830">
    <property type="entry name" value="Indigdn_synthA-like"/>
</dbReference>
<comment type="similarity">
    <text evidence="6">Belongs to the pseudouridine-5'-phosphate glycosidase family.</text>
</comment>
<keyword evidence="1 6" id="KW-0479">Metal-binding</keyword>
<evidence type="ECO:0000256" key="4">
    <source>
        <dbReference type="ARBA" id="ARBA00023239"/>
    </source>
</evidence>
<comment type="cofactor">
    <cofactor evidence="6">
        <name>Mn(2+)</name>
        <dbReference type="ChEBI" id="CHEBI:29035"/>
    </cofactor>
    <text evidence="6">Binds 1 Mn(2+) ion per subunit.</text>
</comment>
<sequence>MLRPRATSTVFEALERGAALVALESSVLAQGLEPPYNREAARRMTEAVTAVGAIPVITAISRGTPTLGLDDEDLERFLQRDGVRKVSARDLGIAMADGADGATTVAATLALCALGGLEVFATGGIGGVHRDAPFDESADLIELSRTPVIVVCAGAKSILDLPATLERLETLGVPVVGCGTDELPGFFSLSTGLRLTSRLDRPEQIARAWRAHRALGRESAMLVVQPPPADVAIPADIVDAATRAALQAASLAGIRGAAVTPYLLAQIQQRTEGRSVSANLALLEANARLAGQIAVALVEGTP</sequence>
<name>A0A3D4VB38_9BACT</name>
<comment type="function">
    <text evidence="6">Catalyzes the reversible cleavage of pseudouridine 5'-phosphate (PsiMP) to ribose 5-phosphate and uracil. Functions biologically in the cleavage direction, as part of a pseudouridine degradation pathway.</text>
</comment>